<organism evidence="1 2">
    <name type="scientific">Pigmentiphaga soli</name>
    <dbReference type="NCBI Taxonomy" id="1007095"/>
    <lineage>
        <taxon>Bacteria</taxon>
        <taxon>Pseudomonadati</taxon>
        <taxon>Pseudomonadota</taxon>
        <taxon>Betaproteobacteria</taxon>
        <taxon>Burkholderiales</taxon>
        <taxon>Alcaligenaceae</taxon>
        <taxon>Pigmentiphaga</taxon>
    </lineage>
</organism>
<keyword evidence="2" id="KW-1185">Reference proteome</keyword>
<comment type="caution">
    <text evidence="1">The sequence shown here is derived from an EMBL/GenBank/DDBJ whole genome shotgun (WGS) entry which is preliminary data.</text>
</comment>
<dbReference type="RefSeq" id="WP_345245261.1">
    <property type="nucleotide sequence ID" value="NZ_BAABFO010000001.1"/>
</dbReference>
<reference evidence="2" key="1">
    <citation type="journal article" date="2019" name="Int. J. Syst. Evol. Microbiol.">
        <title>The Global Catalogue of Microorganisms (GCM) 10K type strain sequencing project: providing services to taxonomists for standard genome sequencing and annotation.</title>
        <authorList>
            <consortium name="The Broad Institute Genomics Platform"/>
            <consortium name="The Broad Institute Genome Sequencing Center for Infectious Disease"/>
            <person name="Wu L."/>
            <person name="Ma J."/>
        </authorList>
    </citation>
    <scope>NUCLEOTIDE SEQUENCE [LARGE SCALE GENOMIC DNA]</scope>
    <source>
        <strain evidence="2">JCM 17666</strain>
    </source>
</reference>
<protein>
    <submittedName>
        <fullName evidence="1">Uncharacterized protein</fullName>
    </submittedName>
</protein>
<dbReference type="Proteomes" id="UP001501671">
    <property type="component" value="Unassembled WGS sequence"/>
</dbReference>
<dbReference type="EMBL" id="BAABFO010000001">
    <property type="protein sequence ID" value="GAA4321774.1"/>
    <property type="molecule type" value="Genomic_DNA"/>
</dbReference>
<proteinExistence type="predicted"/>
<evidence type="ECO:0000313" key="1">
    <source>
        <dbReference type="EMBL" id="GAA4321774.1"/>
    </source>
</evidence>
<accession>A0ABP8GCD7</accession>
<evidence type="ECO:0000313" key="2">
    <source>
        <dbReference type="Proteomes" id="UP001501671"/>
    </source>
</evidence>
<name>A0ABP8GCD7_9BURK</name>
<gene>
    <name evidence="1" type="ORF">GCM10023144_01240</name>
</gene>
<sequence>MATNWKELVKGATLTGTAASVYTTPVATQTTIQAASATNATGAPITVAIYVVPSGEAFDAKYRVALCNVPAGGVSTPWQAINHKLEPGAQIYADGNGANLTISGAEYLPNT</sequence>